<dbReference type="Proteomes" id="UP000306918">
    <property type="component" value="Unassembled WGS sequence"/>
</dbReference>
<sequence length="127" mass="14372">MRTLLIILIAFVGITATLIGMLLIAYPVLRAYNFPVDFFQPAFSQIFIVPGILFIITGSINLVALANTMKRRRTQYSWSIMGGMAMIAWVVIHSVVLQAIPWLYHTYLICSLLIVLLSWQLKGKWAV</sequence>
<gene>
    <name evidence="2" type="ORF">FAM09_13815</name>
</gene>
<comment type="caution">
    <text evidence="2">The sequence shown here is derived from an EMBL/GenBank/DDBJ whole genome shotgun (WGS) entry which is preliminary data.</text>
</comment>
<accession>A0A4S8HZG4</accession>
<keyword evidence="3" id="KW-1185">Reference proteome</keyword>
<dbReference type="EMBL" id="STFF01000003">
    <property type="protein sequence ID" value="THU39574.1"/>
    <property type="molecule type" value="Genomic_DNA"/>
</dbReference>
<dbReference type="RefSeq" id="WP_136577706.1">
    <property type="nucleotide sequence ID" value="NZ_STFF01000003.1"/>
</dbReference>
<name>A0A4S8HZG4_9BACT</name>
<keyword evidence="1" id="KW-0812">Transmembrane</keyword>
<feature type="transmembrane region" description="Helical" evidence="1">
    <location>
        <begin position="46"/>
        <end position="66"/>
    </location>
</feature>
<proteinExistence type="predicted"/>
<organism evidence="2 3">
    <name type="scientific">Niastella caeni</name>
    <dbReference type="NCBI Taxonomy" id="2569763"/>
    <lineage>
        <taxon>Bacteria</taxon>
        <taxon>Pseudomonadati</taxon>
        <taxon>Bacteroidota</taxon>
        <taxon>Chitinophagia</taxon>
        <taxon>Chitinophagales</taxon>
        <taxon>Chitinophagaceae</taxon>
        <taxon>Niastella</taxon>
    </lineage>
</organism>
<evidence type="ECO:0000256" key="1">
    <source>
        <dbReference type="SAM" id="Phobius"/>
    </source>
</evidence>
<feature type="transmembrane region" description="Helical" evidence="1">
    <location>
        <begin position="78"/>
        <end position="96"/>
    </location>
</feature>
<evidence type="ECO:0000313" key="2">
    <source>
        <dbReference type="EMBL" id="THU39574.1"/>
    </source>
</evidence>
<evidence type="ECO:0000313" key="3">
    <source>
        <dbReference type="Proteomes" id="UP000306918"/>
    </source>
</evidence>
<keyword evidence="1" id="KW-0472">Membrane</keyword>
<feature type="transmembrane region" description="Helical" evidence="1">
    <location>
        <begin position="5"/>
        <end position="26"/>
    </location>
</feature>
<reference evidence="2 3" key="1">
    <citation type="submission" date="2019-04" db="EMBL/GenBank/DDBJ databases">
        <title>Niastella caeni sp. nov., isolated from activated sludge.</title>
        <authorList>
            <person name="Sheng M."/>
        </authorList>
    </citation>
    <scope>NUCLEOTIDE SEQUENCE [LARGE SCALE GENOMIC DNA]</scope>
    <source>
        <strain evidence="2 3">HX-2-15</strain>
    </source>
</reference>
<keyword evidence="1" id="KW-1133">Transmembrane helix</keyword>
<feature type="transmembrane region" description="Helical" evidence="1">
    <location>
        <begin position="102"/>
        <end position="121"/>
    </location>
</feature>
<dbReference type="AlphaFoldDB" id="A0A4S8HZG4"/>
<protein>
    <submittedName>
        <fullName evidence="2">Uncharacterized protein</fullName>
    </submittedName>
</protein>
<dbReference type="OrthoDB" id="672385at2"/>